<organism evidence="1">
    <name type="scientific">marine sediment metagenome</name>
    <dbReference type="NCBI Taxonomy" id="412755"/>
    <lineage>
        <taxon>unclassified sequences</taxon>
        <taxon>metagenomes</taxon>
        <taxon>ecological metagenomes</taxon>
    </lineage>
</organism>
<evidence type="ECO:0000313" key="1">
    <source>
        <dbReference type="EMBL" id="KKL12653.1"/>
    </source>
</evidence>
<dbReference type="EMBL" id="LAZR01041174">
    <property type="protein sequence ID" value="KKL12653.1"/>
    <property type="molecule type" value="Genomic_DNA"/>
</dbReference>
<comment type="caution">
    <text evidence="1">The sequence shown here is derived from an EMBL/GenBank/DDBJ whole genome shotgun (WGS) entry which is preliminary data.</text>
</comment>
<protein>
    <submittedName>
        <fullName evidence="1">Uncharacterized protein</fullName>
    </submittedName>
</protein>
<sequence length="68" mass="7603">MPEQQPLVIPIPGRGLDKYNEPIYNLPTTPFVQNMNIIPTVVRKRAGCIKLGLNLPLKGTGMEVLQYI</sequence>
<proteinExistence type="predicted"/>
<dbReference type="AlphaFoldDB" id="A0A0F9DKW0"/>
<feature type="non-terminal residue" evidence="1">
    <location>
        <position position="68"/>
    </location>
</feature>
<accession>A0A0F9DKW0</accession>
<reference evidence="1" key="1">
    <citation type="journal article" date="2015" name="Nature">
        <title>Complex archaea that bridge the gap between prokaryotes and eukaryotes.</title>
        <authorList>
            <person name="Spang A."/>
            <person name="Saw J.H."/>
            <person name="Jorgensen S.L."/>
            <person name="Zaremba-Niedzwiedzka K."/>
            <person name="Martijn J."/>
            <person name="Lind A.E."/>
            <person name="van Eijk R."/>
            <person name="Schleper C."/>
            <person name="Guy L."/>
            <person name="Ettema T.J."/>
        </authorList>
    </citation>
    <scope>NUCLEOTIDE SEQUENCE</scope>
</reference>
<gene>
    <name evidence="1" type="ORF">LCGC14_2533630</name>
</gene>
<name>A0A0F9DKW0_9ZZZZ</name>